<dbReference type="Proteomes" id="UP000759298">
    <property type="component" value="Unassembled WGS sequence"/>
</dbReference>
<reference evidence="3 4" key="1">
    <citation type="submission" date="2021-07" db="EMBL/GenBank/DDBJ databases">
        <title>Alteriqipengyuania abyssalis NZ-12B nov, sp.nov isolated from deep sea sponge in pacific ocean.</title>
        <authorList>
            <person name="Tareen S."/>
            <person name="Wink J."/>
        </authorList>
    </citation>
    <scope>NUCLEOTIDE SEQUENCE [LARGE SCALE GENOMIC DNA]</scope>
    <source>
        <strain evidence="3 4">NZ-12B</strain>
    </source>
</reference>
<dbReference type="EMBL" id="JAHWXP010000004">
    <property type="protein sequence ID" value="MBY8338209.1"/>
    <property type="molecule type" value="Genomic_DNA"/>
</dbReference>
<keyword evidence="1" id="KW-0813">Transport</keyword>
<dbReference type="Pfam" id="PF09527">
    <property type="entry name" value="ATPase_gene1"/>
    <property type="match status" value="1"/>
</dbReference>
<evidence type="ECO:0000256" key="2">
    <source>
        <dbReference type="SAM" id="Phobius"/>
    </source>
</evidence>
<dbReference type="InterPro" id="IPR032820">
    <property type="entry name" value="ATPase_put"/>
</dbReference>
<keyword evidence="1" id="KW-0375">Hydrogen ion transport</keyword>
<keyword evidence="1" id="KW-0406">Ion transport</keyword>
<name>A0ABS7PGK5_9SPHN</name>
<comment type="similarity">
    <text evidence="1">Belongs to the bacterial AtpI family.</text>
</comment>
<dbReference type="InterPro" id="IPR016989">
    <property type="entry name" value="Atp1_alphaprobac"/>
</dbReference>
<keyword evidence="2" id="KW-0812">Transmembrane</keyword>
<evidence type="ECO:0000313" key="4">
    <source>
        <dbReference type="Proteomes" id="UP000759298"/>
    </source>
</evidence>
<organism evidence="3 4">
    <name type="scientific">Alteriqipengyuania abyssalis</name>
    <dbReference type="NCBI Taxonomy" id="2860200"/>
    <lineage>
        <taxon>Bacteria</taxon>
        <taxon>Pseudomonadati</taxon>
        <taxon>Pseudomonadota</taxon>
        <taxon>Alphaproteobacteria</taxon>
        <taxon>Sphingomonadales</taxon>
        <taxon>Erythrobacteraceae</taxon>
        <taxon>Alteriqipengyuania</taxon>
    </lineage>
</organism>
<evidence type="ECO:0000256" key="1">
    <source>
        <dbReference type="PIRNR" id="PIRNR032126"/>
    </source>
</evidence>
<dbReference type="RefSeq" id="WP_222825780.1">
    <property type="nucleotide sequence ID" value="NZ_JAHWXP010000004.1"/>
</dbReference>
<feature type="transmembrane region" description="Helical" evidence="2">
    <location>
        <begin position="77"/>
        <end position="94"/>
    </location>
</feature>
<comment type="caution">
    <text evidence="3">The sequence shown here is derived from an EMBL/GenBank/DDBJ whole genome shotgun (WGS) entry which is preliminary data.</text>
</comment>
<keyword evidence="2" id="KW-1133">Transmembrane helix</keyword>
<accession>A0ABS7PGK5</accession>
<dbReference type="PIRSF" id="PIRSF032126">
    <property type="entry name" value="F0F1_ATP_synthase_subunit_I"/>
    <property type="match status" value="1"/>
</dbReference>
<feature type="transmembrane region" description="Helical" evidence="2">
    <location>
        <begin position="53"/>
        <end position="71"/>
    </location>
</feature>
<evidence type="ECO:0000313" key="3">
    <source>
        <dbReference type="EMBL" id="MBY8338209.1"/>
    </source>
</evidence>
<keyword evidence="4" id="KW-1185">Reference proteome</keyword>
<sequence>MSDDKSAREPIPEDARIDALEQRLKAAREREEKRRPTESARKADADYRAGNRVLADLLGGLLGGSVIGYGVDALAGTWPWGLLVGLFLGIGVAFRNMFRNAGTGGGAGSKPSDEG</sequence>
<gene>
    <name evidence="3" type="ORF">KYN89_14255</name>
</gene>
<protein>
    <recommendedName>
        <fullName evidence="1">ATP synthase protein I</fullName>
    </recommendedName>
</protein>
<proteinExistence type="inferred from homology"/>
<comment type="function">
    <text evidence="1">A possible function for this protein is to guide the assembly of the membrane sector of the ATPase enzyme complex.</text>
</comment>
<keyword evidence="1 2" id="KW-0472">Membrane</keyword>